<comment type="caution">
    <text evidence="10">The sequence shown here is derived from an EMBL/GenBank/DDBJ whole genome shotgun (WGS) entry which is preliminary data.</text>
</comment>
<dbReference type="EMBL" id="BAABFR010000201">
    <property type="protein sequence ID" value="GAA4408076.1"/>
    <property type="molecule type" value="Genomic_DNA"/>
</dbReference>
<evidence type="ECO:0000259" key="9">
    <source>
        <dbReference type="Pfam" id="PF12704"/>
    </source>
</evidence>
<evidence type="ECO:0000313" key="10">
    <source>
        <dbReference type="EMBL" id="GAA4408076.1"/>
    </source>
</evidence>
<feature type="transmembrane region" description="Helical" evidence="7">
    <location>
        <begin position="318"/>
        <end position="344"/>
    </location>
</feature>
<dbReference type="InterPro" id="IPR050250">
    <property type="entry name" value="Macrolide_Exporter_MacB"/>
</dbReference>
<keyword evidence="5 7" id="KW-0472">Membrane</keyword>
<feature type="domain" description="ABC3 transporter permease C-terminal" evidence="8">
    <location>
        <begin position="272"/>
        <end position="394"/>
    </location>
</feature>
<reference evidence="11" key="1">
    <citation type="journal article" date="2019" name="Int. J. Syst. Evol. Microbiol.">
        <title>The Global Catalogue of Microorganisms (GCM) 10K type strain sequencing project: providing services to taxonomists for standard genome sequencing and annotation.</title>
        <authorList>
            <consortium name="The Broad Institute Genomics Platform"/>
            <consortium name="The Broad Institute Genome Sequencing Center for Infectious Disease"/>
            <person name="Wu L."/>
            <person name="Ma J."/>
        </authorList>
    </citation>
    <scope>NUCLEOTIDE SEQUENCE [LARGE SCALE GENOMIC DNA]</scope>
    <source>
        <strain evidence="11">JCM 17688</strain>
    </source>
</reference>
<feature type="domain" description="MacB-like periplasmic core" evidence="9">
    <location>
        <begin position="20"/>
        <end position="238"/>
    </location>
</feature>
<evidence type="ECO:0000256" key="1">
    <source>
        <dbReference type="ARBA" id="ARBA00004651"/>
    </source>
</evidence>
<dbReference type="Pfam" id="PF12704">
    <property type="entry name" value="MacB_PCD"/>
    <property type="match status" value="2"/>
</dbReference>
<dbReference type="PANTHER" id="PTHR30572:SF4">
    <property type="entry name" value="ABC TRANSPORTER PERMEASE YTRF"/>
    <property type="match status" value="1"/>
</dbReference>
<evidence type="ECO:0000259" key="8">
    <source>
        <dbReference type="Pfam" id="PF02687"/>
    </source>
</evidence>
<gene>
    <name evidence="10" type="ORF">GCM10023147_52140</name>
</gene>
<feature type="transmembrane region" description="Helical" evidence="7">
    <location>
        <begin position="727"/>
        <end position="752"/>
    </location>
</feature>
<evidence type="ECO:0000256" key="4">
    <source>
        <dbReference type="ARBA" id="ARBA00022989"/>
    </source>
</evidence>
<keyword evidence="11" id="KW-1185">Reference proteome</keyword>
<feature type="domain" description="MacB-like periplasmic core" evidence="9">
    <location>
        <begin position="494"/>
        <end position="697"/>
    </location>
</feature>
<dbReference type="InterPro" id="IPR025857">
    <property type="entry name" value="MacB_PCD"/>
</dbReference>
<keyword evidence="4 7" id="KW-1133">Transmembrane helix</keyword>
<protein>
    <submittedName>
        <fullName evidence="10">FtsX-like permease family protein</fullName>
    </submittedName>
</protein>
<sequence length="854" mass="87455">MSGLTQVALRNLLAHKGRLLMTVVSVVLGTSFIAGSLVFTGTLSRAFDGLSANTAKGVDVRVSPEGIDTAAPTESSPGVPLGLAGTLAARGDVRAVQPAVTGTVALRDGRGKVVQQVTSPVTGGEYLAAGHSLDPAGTPIVTGHAPQGPGEMVINSGAAARLDLPTGATTQVVTGRSAGVTTMKVVGTYSTAADTGAYVNVLFAHDTAVRLLSNGTTVPYIDLAAKGVSAQQLSDALAKQYPQYQVQTGDQVRAAYKDQVDKGLTFINYFLIMFGVIGLLVGVCIIYNTFSMIVAQRLKELALLRAIGASRGQVRNSVVLEAVVVGLLGGVIGLGVGIGLAYLLRWGVNKWGSGFPDAGLTVSWWVVVTVIVVGAVVTVASALIPAIRAARTPPVAAMREQDGARSTDLTARGAVGFGLTVNAVALLFVASTTIGTGSAICVGVSGFALVLAVIVGGPAMVEPVLGRIGRWLTATYGAAGKLGATNVARNPQRTTATAFALVIGVGMVGIIGTLGSSMHKTVDQRVDTGMRSTFVLQSPVGVMPADTVSTIKNVQGVSGETVQYVLPAKVGDDRMTGIGVDGTLSDSFHLDRVAGDVDPGPGGMLVDQDTAAKHGWQIGSKVTLVSLLDGSPVTVDVTGTYVPQPNLITGWIVDSSVMNRLYPSGKGATAGLIAPLNIWVNTTPGADQASVKAALQKALDPLMTVQVFDQQGVKDQAATMITSLLGVLYALLALAIVIAVLGIVNTLALSVVERRREIGMLRATGMLRAQVRRSIYLESALISVFGAALGLVIGVAIGAAMVHALRNQGLSAIEVPWTTVLYMLAGSAVVGVIAAVLPAIRAAHTPPLAAIAEG</sequence>
<feature type="transmembrane region" description="Helical" evidence="7">
    <location>
        <begin position="266"/>
        <end position="290"/>
    </location>
</feature>
<comment type="similarity">
    <text evidence="6">Belongs to the ABC-4 integral membrane protein family.</text>
</comment>
<feature type="domain" description="ABC3 transporter permease C-terminal" evidence="8">
    <location>
        <begin position="730"/>
        <end position="847"/>
    </location>
</feature>
<proteinExistence type="inferred from homology"/>
<evidence type="ECO:0000256" key="6">
    <source>
        <dbReference type="ARBA" id="ARBA00038076"/>
    </source>
</evidence>
<feature type="transmembrane region" description="Helical" evidence="7">
    <location>
        <begin position="436"/>
        <end position="461"/>
    </location>
</feature>
<dbReference type="InterPro" id="IPR003838">
    <property type="entry name" value="ABC3_permease_C"/>
</dbReference>
<feature type="transmembrane region" description="Helical" evidence="7">
    <location>
        <begin position="364"/>
        <end position="388"/>
    </location>
</feature>
<organism evidence="10 11">
    <name type="scientific">Tsukamurella soli</name>
    <dbReference type="NCBI Taxonomy" id="644556"/>
    <lineage>
        <taxon>Bacteria</taxon>
        <taxon>Bacillati</taxon>
        <taxon>Actinomycetota</taxon>
        <taxon>Actinomycetes</taxon>
        <taxon>Mycobacteriales</taxon>
        <taxon>Tsukamurellaceae</taxon>
        <taxon>Tsukamurella</taxon>
    </lineage>
</organism>
<feature type="transmembrane region" description="Helical" evidence="7">
    <location>
        <begin position="775"/>
        <end position="800"/>
    </location>
</feature>
<evidence type="ECO:0000256" key="7">
    <source>
        <dbReference type="SAM" id="Phobius"/>
    </source>
</evidence>
<evidence type="ECO:0000256" key="2">
    <source>
        <dbReference type="ARBA" id="ARBA00022475"/>
    </source>
</evidence>
<keyword evidence="2" id="KW-1003">Cell membrane</keyword>
<feature type="transmembrane region" description="Helical" evidence="7">
    <location>
        <begin position="19"/>
        <end position="39"/>
    </location>
</feature>
<dbReference type="RefSeq" id="WP_345001927.1">
    <property type="nucleotide sequence ID" value="NZ_BAABFR010000201.1"/>
</dbReference>
<dbReference type="PANTHER" id="PTHR30572">
    <property type="entry name" value="MEMBRANE COMPONENT OF TRANSPORTER-RELATED"/>
    <property type="match status" value="1"/>
</dbReference>
<name>A0ABP8KK79_9ACTN</name>
<evidence type="ECO:0000256" key="5">
    <source>
        <dbReference type="ARBA" id="ARBA00023136"/>
    </source>
</evidence>
<feature type="transmembrane region" description="Helical" evidence="7">
    <location>
        <begin position="820"/>
        <end position="840"/>
    </location>
</feature>
<evidence type="ECO:0000313" key="11">
    <source>
        <dbReference type="Proteomes" id="UP001500635"/>
    </source>
</evidence>
<feature type="transmembrane region" description="Helical" evidence="7">
    <location>
        <begin position="496"/>
        <end position="515"/>
    </location>
</feature>
<dbReference type="Proteomes" id="UP001500635">
    <property type="component" value="Unassembled WGS sequence"/>
</dbReference>
<evidence type="ECO:0000256" key="3">
    <source>
        <dbReference type="ARBA" id="ARBA00022692"/>
    </source>
</evidence>
<feature type="transmembrane region" description="Helical" evidence="7">
    <location>
        <begin position="409"/>
        <end position="430"/>
    </location>
</feature>
<accession>A0ABP8KK79</accession>
<dbReference type="Pfam" id="PF02687">
    <property type="entry name" value="FtsX"/>
    <property type="match status" value="2"/>
</dbReference>
<keyword evidence="3 7" id="KW-0812">Transmembrane</keyword>
<comment type="subcellular location">
    <subcellularLocation>
        <location evidence="1">Cell membrane</location>
        <topology evidence="1">Multi-pass membrane protein</topology>
    </subcellularLocation>
</comment>